<organism evidence="4 5">
    <name type="scientific">Danxiaibacter flavus</name>
    <dbReference type="NCBI Taxonomy" id="3049108"/>
    <lineage>
        <taxon>Bacteria</taxon>
        <taxon>Pseudomonadati</taxon>
        <taxon>Bacteroidota</taxon>
        <taxon>Chitinophagia</taxon>
        <taxon>Chitinophagales</taxon>
        <taxon>Chitinophagaceae</taxon>
        <taxon>Danxiaibacter</taxon>
    </lineage>
</organism>
<evidence type="ECO:0000313" key="4">
    <source>
        <dbReference type="EMBL" id="MEX6688455.1"/>
    </source>
</evidence>
<comment type="cofactor">
    <cofactor evidence="1">
        <name>pyridoxal 5'-phosphate</name>
        <dbReference type="ChEBI" id="CHEBI:597326"/>
    </cofactor>
</comment>
<sequence length="447" mass="49383">MILNFEKSNIYRQKIHQLIPGGAHTYSKGDDQFPLLSPAAISHGKGAWIWDIDGNKFLDCSMGLTSVSLGHAFEPVLERVRQELLKGVNFQRPSVIEMEMAEKFLSLVPQHDMIKFAKNGSTVTTAAVKLARAFTKRKLVAFPAEHPFYSYDDWFIGSTACNKGVPNDTNNLSVTFKACDAASLEALFEKFPGQIACVITEPEKNFCDGTCACGGEPGGFLQKAIDLAHKNGALFIIDEMITGFKTNFPGSIRKYSLEPDMTTWGKGIANGFSFCALTGKKEVMELGGINRKGEEKVFLISTTHGGETHAIAAGLATIDFFENNDVIGHSQQMGAKAISECNGIIQRQCLSDFVSLSCSSWMPAFVFRNRERQMDAGFRTLMMQEMIKNDVLFQGVLVPSFSHTNTEVNFFLDAFEASLSVYKKALEVGYEKYLIGEAAKPVFRKIL</sequence>
<dbReference type="Proteomes" id="UP001560573">
    <property type="component" value="Unassembled WGS sequence"/>
</dbReference>
<dbReference type="InterPro" id="IPR015422">
    <property type="entry name" value="PyrdxlP-dep_Trfase_small"/>
</dbReference>
<dbReference type="Pfam" id="PF00202">
    <property type="entry name" value="Aminotran_3"/>
    <property type="match status" value="1"/>
</dbReference>
<dbReference type="Gene3D" id="3.90.1150.10">
    <property type="entry name" value="Aspartate Aminotransferase, domain 1"/>
    <property type="match status" value="1"/>
</dbReference>
<comment type="similarity">
    <text evidence="3">Belongs to the class-III pyridoxal-phosphate-dependent aminotransferase family.</text>
</comment>
<name>A0ABV3ZG27_9BACT</name>
<dbReference type="EMBL" id="JAULBC010000004">
    <property type="protein sequence ID" value="MEX6688455.1"/>
    <property type="molecule type" value="Genomic_DNA"/>
</dbReference>
<dbReference type="GO" id="GO:0042286">
    <property type="term" value="F:glutamate-1-semialdehyde 2,1-aminomutase activity"/>
    <property type="evidence" value="ECO:0007669"/>
    <property type="project" value="UniProtKB-EC"/>
</dbReference>
<evidence type="ECO:0000256" key="3">
    <source>
        <dbReference type="RuleBase" id="RU003560"/>
    </source>
</evidence>
<reference evidence="4 5" key="1">
    <citation type="submission" date="2023-07" db="EMBL/GenBank/DDBJ databases">
        <authorList>
            <person name="Lian W.-H."/>
        </authorList>
    </citation>
    <scope>NUCLEOTIDE SEQUENCE [LARGE SCALE GENOMIC DNA]</scope>
    <source>
        <strain evidence="4 5">SYSU DXS3180</strain>
    </source>
</reference>
<keyword evidence="2 3" id="KW-0663">Pyridoxal phosphate</keyword>
<accession>A0ABV3ZG27</accession>
<evidence type="ECO:0000313" key="5">
    <source>
        <dbReference type="Proteomes" id="UP001560573"/>
    </source>
</evidence>
<dbReference type="NCBIfam" id="NF004856">
    <property type="entry name" value="PRK06209.1"/>
    <property type="match status" value="1"/>
</dbReference>
<dbReference type="PANTHER" id="PTHR43713">
    <property type="entry name" value="GLUTAMATE-1-SEMIALDEHYDE 2,1-AMINOMUTASE"/>
    <property type="match status" value="1"/>
</dbReference>
<dbReference type="EC" id="5.4.3.8" evidence="4"/>
<protein>
    <submittedName>
        <fullName evidence="4">Glutamate-1-semialdehyde 2,1-aminomutase</fullName>
        <ecNumber evidence="4">5.4.3.8</ecNumber>
    </submittedName>
</protein>
<comment type="caution">
    <text evidence="4">The sequence shown here is derived from an EMBL/GenBank/DDBJ whole genome shotgun (WGS) entry which is preliminary data.</text>
</comment>
<dbReference type="PANTHER" id="PTHR43713:SF3">
    <property type="entry name" value="GLUTAMATE-1-SEMIALDEHYDE 2,1-AMINOMUTASE 1, CHLOROPLASTIC-RELATED"/>
    <property type="match status" value="1"/>
</dbReference>
<evidence type="ECO:0000256" key="1">
    <source>
        <dbReference type="ARBA" id="ARBA00001933"/>
    </source>
</evidence>
<dbReference type="InterPro" id="IPR005814">
    <property type="entry name" value="Aminotrans_3"/>
</dbReference>
<evidence type="ECO:0000256" key="2">
    <source>
        <dbReference type="ARBA" id="ARBA00022898"/>
    </source>
</evidence>
<proteinExistence type="inferred from homology"/>
<keyword evidence="4" id="KW-0413">Isomerase</keyword>
<dbReference type="InterPro" id="IPR015421">
    <property type="entry name" value="PyrdxlP-dep_Trfase_major"/>
</dbReference>
<keyword evidence="5" id="KW-1185">Reference proteome</keyword>
<dbReference type="InterPro" id="IPR015424">
    <property type="entry name" value="PyrdxlP-dep_Trfase"/>
</dbReference>
<dbReference type="Gene3D" id="3.40.640.10">
    <property type="entry name" value="Type I PLP-dependent aspartate aminotransferase-like (Major domain)"/>
    <property type="match status" value="1"/>
</dbReference>
<gene>
    <name evidence="4" type="ORF">QTN47_13155</name>
</gene>
<dbReference type="RefSeq" id="WP_369329865.1">
    <property type="nucleotide sequence ID" value="NZ_JAULBC010000004.1"/>
</dbReference>
<dbReference type="SUPFAM" id="SSF53383">
    <property type="entry name" value="PLP-dependent transferases"/>
    <property type="match status" value="1"/>
</dbReference>